<evidence type="ECO:0000256" key="3">
    <source>
        <dbReference type="ARBA" id="ARBA00022452"/>
    </source>
</evidence>
<dbReference type="PANTHER" id="PTHR30069">
    <property type="entry name" value="TONB-DEPENDENT OUTER MEMBRANE RECEPTOR"/>
    <property type="match status" value="1"/>
</dbReference>
<evidence type="ECO:0000256" key="2">
    <source>
        <dbReference type="ARBA" id="ARBA00022448"/>
    </source>
</evidence>
<dbReference type="Gene3D" id="2.40.170.20">
    <property type="entry name" value="TonB-dependent receptor, beta-barrel domain"/>
    <property type="match status" value="1"/>
</dbReference>
<feature type="domain" description="TonB-dependent transporter Oar-like beta-barrel" evidence="8">
    <location>
        <begin position="260"/>
        <end position="1328"/>
    </location>
</feature>
<keyword evidence="2" id="KW-0813">Transport</keyword>
<dbReference type="Pfam" id="PF25183">
    <property type="entry name" value="OMP_b-brl_4"/>
    <property type="match status" value="1"/>
</dbReference>
<dbReference type="InterPro" id="IPR008969">
    <property type="entry name" value="CarboxyPept-like_regulatory"/>
</dbReference>
<dbReference type="Pfam" id="PF13620">
    <property type="entry name" value="CarboxypepD_reg"/>
    <property type="match status" value="1"/>
</dbReference>
<dbReference type="InterPro" id="IPR057601">
    <property type="entry name" value="Oar-like_b-barrel"/>
</dbReference>
<sequence>MKKSQRIFNSIEEATGNRVNFALAAVALALCLLWAAMPAAAQTAGEGSLQGTVLDTTGAVVPHASVTITNVATGVKTVRESTSAGFFSIAPVLPGTYSVEIVAKGFKTLVQDNVIVDALQVRTINPILAVGTETQTVTVTGAPPVLDTADATIGMTVENTTYSNLPIQMSNAQRDPTAFGVLTPGAQNANNGGRLPIVGGTGSYLGQLYVDGMPAETVSQQGDNRLVSLTMSLDAVDQFQMVTSTPPAEYMGAGAENFTMKSGGLQYHGQVSDFVRNTFFDSWGFTAPWATTKNAAGQTIQAPKPVEHQNELSASVGGVVPKTGKKLFFFVAYDKYHERKGAAYSLYTIPSTLMTQGNFTELGCLAAGGNCIGSGAGASTTQTAVIFDPMSTKCTGNICTRTPFQYNGILNVIPPGDISTITKGMESFLPAPTNSAVLTSNYLGGFPSGFDNHVIDWRVDFDLSANHRISSVGTIGVENYLNNYGSPFLPPPYIGGDLANIYPKNYIVEDAYTFTPNVVNQLKFGFTRFFQNIHDATQGVKQWDIGTFGVTNLPGGQAGEEFPGAAFGSVSTAYGGLAEQTWTGNGNSVSTQLTTPNNYALTDNVLWLKGKHAITMGMTYQWQEINNANPATLTGVLDLAFNPYATSNFTANSNTLSDTATGFSYASYLLGAVGGSTSTDAAAPSIGLDYVSELAGRYKTISPYVRDSYKVTNKLTLDLGLRWDYLPPYHELKNRWTYLNPTLTNPLTNTPGMLEFAGSYGGPGVSCGCKTPVPTYWKYFGPRVGLAYSLSNKTVIRSGFALVFTQAGGVGGRGGAFNGTGQTGFNVSAIGPTGSITGNTPGPPYWLNGSSTYLGASANTAFLGASTTYPAAPTPGVAAQELNTGFYVNSAGGVQNASSVSFADPHYSARAPELVLWNFGIERAITSSMTAAINYVANESHFIVNSGSTGGNARGYWTNELNPYYLSVLGPVLDSTGTKPILGAQATAANLAILAKYAPNAPTPTFYTAAGAKSSSATIQQMLVAFPQYSGVSDTWGNVGNFSYHSMQLLIQQRLAHGLTLTFNYTYAKNIGDDGTYRSGWDIPAADLSRSTNGITLKQNRIDRSWTVISLPQVVHVFGVYQLPFGKDQIGGNSMLVRALAGGWQISENYTYQSGTPLALSWSGAGNTPGQGTGMPDVNTLSEAYLNHNARINGSYGKGPNGTNACNLGIGTGCKAIPYIDSTAFVAPVNVSTASGCSATSTCGQPSYLIGNAPRTAPLNLRNPGTQNIDARLSRSFPLHFEHSEFVFEADCLNLWNKVTFNAPGAGWSAGSTTFGTITGASGARDWQFAGHINF</sequence>
<dbReference type="GO" id="GO:0015344">
    <property type="term" value="F:siderophore uptake transmembrane transporter activity"/>
    <property type="evidence" value="ECO:0007669"/>
    <property type="project" value="TreeGrafter"/>
</dbReference>
<evidence type="ECO:0000256" key="4">
    <source>
        <dbReference type="ARBA" id="ARBA00022692"/>
    </source>
</evidence>
<dbReference type="InterPro" id="IPR039426">
    <property type="entry name" value="TonB-dep_rcpt-like"/>
</dbReference>
<gene>
    <name evidence="9" type="ORF">SBA5_50015</name>
</gene>
<dbReference type="Gene3D" id="2.60.40.1120">
    <property type="entry name" value="Carboxypeptidase-like, regulatory domain"/>
    <property type="match status" value="1"/>
</dbReference>
<evidence type="ECO:0000259" key="8">
    <source>
        <dbReference type="Pfam" id="PF25183"/>
    </source>
</evidence>
<dbReference type="SUPFAM" id="SSF56935">
    <property type="entry name" value="Porins"/>
    <property type="match status" value="1"/>
</dbReference>
<keyword evidence="5" id="KW-0472">Membrane</keyword>
<reference evidence="10" key="1">
    <citation type="submission" date="2018-02" db="EMBL/GenBank/DDBJ databases">
        <authorList>
            <person name="Hausmann B."/>
        </authorList>
    </citation>
    <scope>NUCLEOTIDE SEQUENCE [LARGE SCALE GENOMIC DNA]</scope>
    <source>
        <strain evidence="10">Peat soil MAG SbA5</strain>
    </source>
</reference>
<accession>A0A2N9LQA4</accession>
<dbReference type="EMBL" id="OKRB01000108">
    <property type="protein sequence ID" value="SPE25426.1"/>
    <property type="molecule type" value="Genomic_DNA"/>
</dbReference>
<dbReference type="Proteomes" id="UP000239735">
    <property type="component" value="Unassembled WGS sequence"/>
</dbReference>
<evidence type="ECO:0000313" key="10">
    <source>
        <dbReference type="Proteomes" id="UP000239735"/>
    </source>
</evidence>
<evidence type="ECO:0000256" key="1">
    <source>
        <dbReference type="ARBA" id="ARBA00004571"/>
    </source>
</evidence>
<dbReference type="GO" id="GO:0044718">
    <property type="term" value="P:siderophore transmembrane transport"/>
    <property type="evidence" value="ECO:0007669"/>
    <property type="project" value="TreeGrafter"/>
</dbReference>
<evidence type="ECO:0000313" key="9">
    <source>
        <dbReference type="EMBL" id="SPE25426.1"/>
    </source>
</evidence>
<dbReference type="OrthoDB" id="97893at2"/>
<organism evidence="9 10">
    <name type="scientific">Candidatus Sulfuritelmatomonas gaucii</name>
    <dbReference type="NCBI Taxonomy" id="2043161"/>
    <lineage>
        <taxon>Bacteria</taxon>
        <taxon>Pseudomonadati</taxon>
        <taxon>Acidobacteriota</taxon>
        <taxon>Terriglobia</taxon>
        <taxon>Terriglobales</taxon>
        <taxon>Acidobacteriaceae</taxon>
        <taxon>Candidatus Sulfuritelmatomonas</taxon>
    </lineage>
</organism>
<feature type="signal peptide" evidence="7">
    <location>
        <begin position="1"/>
        <end position="41"/>
    </location>
</feature>
<comment type="subcellular location">
    <subcellularLocation>
        <location evidence="1">Cell outer membrane</location>
        <topology evidence="1">Multi-pass membrane protein</topology>
    </subcellularLocation>
</comment>
<keyword evidence="4" id="KW-0812">Transmembrane</keyword>
<proteinExistence type="predicted"/>
<protein>
    <recommendedName>
        <fullName evidence="8">TonB-dependent transporter Oar-like beta-barrel domain-containing protein</fullName>
    </recommendedName>
</protein>
<dbReference type="GO" id="GO:0009279">
    <property type="term" value="C:cell outer membrane"/>
    <property type="evidence" value="ECO:0007669"/>
    <property type="project" value="UniProtKB-SubCell"/>
</dbReference>
<evidence type="ECO:0000256" key="7">
    <source>
        <dbReference type="SAM" id="SignalP"/>
    </source>
</evidence>
<keyword evidence="3" id="KW-1134">Transmembrane beta strand</keyword>
<keyword evidence="7" id="KW-0732">Signal</keyword>
<evidence type="ECO:0000256" key="6">
    <source>
        <dbReference type="ARBA" id="ARBA00023237"/>
    </source>
</evidence>
<keyword evidence="6" id="KW-0998">Cell outer membrane</keyword>
<dbReference type="InterPro" id="IPR036942">
    <property type="entry name" value="Beta-barrel_TonB_sf"/>
</dbReference>
<name>A0A2N9LQA4_9BACT</name>
<dbReference type="SUPFAM" id="SSF49464">
    <property type="entry name" value="Carboxypeptidase regulatory domain-like"/>
    <property type="match status" value="1"/>
</dbReference>
<dbReference type="PANTHER" id="PTHR30069:SF46">
    <property type="entry name" value="OAR PROTEIN"/>
    <property type="match status" value="1"/>
</dbReference>
<feature type="chain" id="PRO_5014847895" description="TonB-dependent transporter Oar-like beta-barrel domain-containing protein" evidence="7">
    <location>
        <begin position="42"/>
        <end position="1335"/>
    </location>
</feature>
<evidence type="ECO:0000256" key="5">
    <source>
        <dbReference type="ARBA" id="ARBA00023136"/>
    </source>
</evidence>